<organism evidence="4 5">
    <name type="scientific">Blastopirellula marina DSM 3645</name>
    <dbReference type="NCBI Taxonomy" id="314230"/>
    <lineage>
        <taxon>Bacteria</taxon>
        <taxon>Pseudomonadati</taxon>
        <taxon>Planctomycetota</taxon>
        <taxon>Planctomycetia</taxon>
        <taxon>Pirellulales</taxon>
        <taxon>Pirellulaceae</taxon>
        <taxon>Blastopirellula</taxon>
    </lineage>
</organism>
<feature type="signal peptide" evidence="2">
    <location>
        <begin position="1"/>
        <end position="26"/>
    </location>
</feature>
<reference evidence="4 5" key="1">
    <citation type="submission" date="2006-02" db="EMBL/GenBank/DDBJ databases">
        <authorList>
            <person name="Amann R."/>
            <person name="Ferriera S."/>
            <person name="Johnson J."/>
            <person name="Kravitz S."/>
            <person name="Halpern A."/>
            <person name="Remington K."/>
            <person name="Beeson K."/>
            <person name="Tran B."/>
            <person name="Rogers Y.-H."/>
            <person name="Friedman R."/>
            <person name="Venter J.C."/>
        </authorList>
    </citation>
    <scope>NUCLEOTIDE SEQUENCE [LARGE SCALE GENOMIC DNA]</scope>
    <source>
        <strain evidence="4 5">DSM 3645</strain>
    </source>
</reference>
<evidence type="ECO:0000256" key="2">
    <source>
        <dbReference type="SAM" id="SignalP"/>
    </source>
</evidence>
<dbReference type="Proteomes" id="UP000004358">
    <property type="component" value="Unassembled WGS sequence"/>
</dbReference>
<evidence type="ECO:0000259" key="3">
    <source>
        <dbReference type="PROSITE" id="PS51502"/>
    </source>
</evidence>
<accession>A4A1U4</accession>
<evidence type="ECO:0000313" key="4">
    <source>
        <dbReference type="EMBL" id="EAQ77310.1"/>
    </source>
</evidence>
<sequence>MNRVFCYSIFALLAVTVVAMNTRSFADDAAKPEKLLRHVVIFKFKEGVKPSDQKMVEEAFAALPSKISQIADFEWGTNNSPEMLDKGFTHCFLVTFKSEADREAYLPHAAHKEFVELLLPHLEEAFVIDYWASK</sequence>
<keyword evidence="2" id="KW-0732">Signal</keyword>
<dbReference type="PROSITE" id="PS51502">
    <property type="entry name" value="S_R_A_B_BARREL"/>
    <property type="match status" value="1"/>
</dbReference>
<dbReference type="PANTHER" id="PTHR33178:SF10">
    <property type="entry name" value="STRESS-RESPONSE A_B BARREL DOMAIN-CONTAINING PROTEIN"/>
    <property type="match status" value="1"/>
</dbReference>
<dbReference type="EMBL" id="AANZ01000037">
    <property type="protein sequence ID" value="EAQ77310.1"/>
    <property type="molecule type" value="Genomic_DNA"/>
</dbReference>
<dbReference type="SUPFAM" id="SSF54909">
    <property type="entry name" value="Dimeric alpha+beta barrel"/>
    <property type="match status" value="1"/>
</dbReference>
<dbReference type="InterPro" id="IPR013097">
    <property type="entry name" value="Dabb"/>
</dbReference>
<proteinExistence type="predicted"/>
<protein>
    <recommendedName>
        <fullName evidence="3">Stress-response A/B barrel domain-containing protein</fullName>
    </recommendedName>
</protein>
<dbReference type="RefSeq" id="WP_002653749.1">
    <property type="nucleotide sequence ID" value="NZ_CH672376.1"/>
</dbReference>
<dbReference type="eggNOG" id="COG2755">
    <property type="taxonomic scope" value="Bacteria"/>
</dbReference>
<feature type="domain" description="Stress-response A/B barrel" evidence="3">
    <location>
        <begin position="36"/>
        <end position="130"/>
    </location>
</feature>
<gene>
    <name evidence="4" type="ORF">DSM3645_29531</name>
</gene>
<dbReference type="STRING" id="314230.DSM3645_29531"/>
<evidence type="ECO:0000313" key="5">
    <source>
        <dbReference type="Proteomes" id="UP000004358"/>
    </source>
</evidence>
<dbReference type="Gene3D" id="3.30.70.100">
    <property type="match status" value="1"/>
</dbReference>
<comment type="subunit">
    <text evidence="1">Homodimer.</text>
</comment>
<dbReference type="HOGENOM" id="CLU_080664_4_0_0"/>
<dbReference type="InterPro" id="IPR011008">
    <property type="entry name" value="Dimeric_a/b-barrel"/>
</dbReference>
<comment type="caution">
    <text evidence="4">The sequence shown here is derived from an EMBL/GenBank/DDBJ whole genome shotgun (WGS) entry which is preliminary data.</text>
</comment>
<dbReference type="PANTHER" id="PTHR33178">
    <property type="match status" value="1"/>
</dbReference>
<feature type="chain" id="PRO_5002665148" description="Stress-response A/B barrel domain-containing protein" evidence="2">
    <location>
        <begin position="27"/>
        <end position="134"/>
    </location>
</feature>
<dbReference type="AlphaFoldDB" id="A4A1U4"/>
<dbReference type="OrthoDB" id="9808130at2"/>
<dbReference type="SMART" id="SM00886">
    <property type="entry name" value="Dabb"/>
    <property type="match status" value="1"/>
</dbReference>
<dbReference type="InterPro" id="IPR044662">
    <property type="entry name" value="HS1/DABB1-like"/>
</dbReference>
<name>A4A1U4_9BACT</name>
<evidence type="ECO:0000256" key="1">
    <source>
        <dbReference type="ARBA" id="ARBA00011738"/>
    </source>
</evidence>
<dbReference type="Pfam" id="PF07876">
    <property type="entry name" value="Dabb"/>
    <property type="match status" value="1"/>
</dbReference>